<comment type="caution">
    <text evidence="1">The sequence shown here is derived from an EMBL/GenBank/DDBJ whole genome shotgun (WGS) entry which is preliminary data.</text>
</comment>
<dbReference type="GO" id="GO:0016705">
    <property type="term" value="F:oxidoreductase activity, acting on paired donors, with incorporation or reduction of molecular oxygen"/>
    <property type="evidence" value="ECO:0007669"/>
    <property type="project" value="InterPro"/>
</dbReference>
<proteinExistence type="predicted"/>
<dbReference type="Gene3D" id="3.20.20.30">
    <property type="entry name" value="Luciferase-like domain"/>
    <property type="match status" value="1"/>
</dbReference>
<dbReference type="EMBL" id="JACEOR010000392">
    <property type="protein sequence ID" value="MBA4505521.1"/>
    <property type="molecule type" value="Genomic_DNA"/>
</dbReference>
<dbReference type="SUPFAM" id="SSF51679">
    <property type="entry name" value="Bacterial luciferase-like"/>
    <property type="match status" value="1"/>
</dbReference>
<evidence type="ECO:0000313" key="2">
    <source>
        <dbReference type="Proteomes" id="UP000580709"/>
    </source>
</evidence>
<accession>A0A838X355</accession>
<gene>
    <name evidence="1" type="ORF">H0H28_09360</name>
</gene>
<reference evidence="1 2" key="1">
    <citation type="submission" date="2020-07" db="EMBL/GenBank/DDBJ databases">
        <authorList>
            <person name="Khare M."/>
        </authorList>
    </citation>
    <scope>NUCLEOTIDE SEQUENCE [LARGE SCALE GENOMIC DNA]</scope>
    <source>
        <strain evidence="1 2">P8776</strain>
    </source>
</reference>
<evidence type="ECO:0000313" key="1">
    <source>
        <dbReference type="EMBL" id="MBA4505521.1"/>
    </source>
</evidence>
<feature type="non-terminal residue" evidence="1">
    <location>
        <position position="66"/>
    </location>
</feature>
<keyword evidence="2" id="KW-1185">Reference proteome</keyword>
<dbReference type="Proteomes" id="UP000580709">
    <property type="component" value="Unassembled WGS sequence"/>
</dbReference>
<dbReference type="InterPro" id="IPR036661">
    <property type="entry name" value="Luciferase-like_sf"/>
</dbReference>
<protein>
    <submittedName>
        <fullName evidence="1">LLM class flavin-dependent oxidoreductase</fullName>
    </submittedName>
</protein>
<dbReference type="AlphaFoldDB" id="A0A838X355"/>
<name>A0A838X355_9CORY</name>
<sequence>MPLSAASVYPRTDQPLPTWVAVGGSPESVVRAARQKMMLMLAIIGGGPVRFKPFVDLFRQANEQLG</sequence>
<organism evidence="1 2">
    <name type="scientific">Corynebacterium sanguinis</name>
    <dbReference type="NCBI Taxonomy" id="2594913"/>
    <lineage>
        <taxon>Bacteria</taxon>
        <taxon>Bacillati</taxon>
        <taxon>Actinomycetota</taxon>
        <taxon>Actinomycetes</taxon>
        <taxon>Mycobacteriales</taxon>
        <taxon>Corynebacteriaceae</taxon>
        <taxon>Corynebacterium</taxon>
    </lineage>
</organism>